<proteinExistence type="predicted"/>
<evidence type="ECO:0000313" key="3">
    <source>
        <dbReference type="EMBL" id="VAV94511.1"/>
    </source>
</evidence>
<dbReference type="GO" id="GO:0016209">
    <property type="term" value="F:antioxidant activity"/>
    <property type="evidence" value="ECO:0007669"/>
    <property type="project" value="InterPro"/>
</dbReference>
<reference evidence="3" key="1">
    <citation type="submission" date="2018-06" db="EMBL/GenBank/DDBJ databases">
        <authorList>
            <person name="Zhirakovskaya E."/>
        </authorList>
    </citation>
    <scope>NUCLEOTIDE SEQUENCE</scope>
</reference>
<dbReference type="SUPFAM" id="SSF52833">
    <property type="entry name" value="Thioredoxin-like"/>
    <property type="match status" value="1"/>
</dbReference>
<gene>
    <name evidence="3" type="ORF">MNBD_ALPHA05-1255</name>
</gene>
<dbReference type="InterPro" id="IPR000866">
    <property type="entry name" value="AhpC/TSA"/>
</dbReference>
<dbReference type="GO" id="GO:0016491">
    <property type="term" value="F:oxidoreductase activity"/>
    <property type="evidence" value="ECO:0007669"/>
    <property type="project" value="InterPro"/>
</dbReference>
<organism evidence="3">
    <name type="scientific">hydrothermal vent metagenome</name>
    <dbReference type="NCBI Taxonomy" id="652676"/>
    <lineage>
        <taxon>unclassified sequences</taxon>
        <taxon>metagenomes</taxon>
        <taxon>ecological metagenomes</taxon>
    </lineage>
</organism>
<protein>
    <submittedName>
        <fullName evidence="3">Methylamine utilization protein MauD</fullName>
    </submittedName>
</protein>
<keyword evidence="1" id="KW-1133">Transmembrane helix</keyword>
<accession>A0A3B0RTI3</accession>
<keyword evidence="1" id="KW-0812">Transmembrane</keyword>
<dbReference type="EMBL" id="UOEH01000142">
    <property type="protein sequence ID" value="VAV94511.1"/>
    <property type="molecule type" value="Genomic_DNA"/>
</dbReference>
<dbReference type="Gene3D" id="3.40.30.10">
    <property type="entry name" value="Glutaredoxin"/>
    <property type="match status" value="1"/>
</dbReference>
<name>A0A3B0RTI3_9ZZZZ</name>
<feature type="domain" description="Thioredoxin" evidence="2">
    <location>
        <begin position="49"/>
        <end position="185"/>
    </location>
</feature>
<evidence type="ECO:0000256" key="1">
    <source>
        <dbReference type="SAM" id="Phobius"/>
    </source>
</evidence>
<dbReference type="InterPro" id="IPR036249">
    <property type="entry name" value="Thioredoxin-like_sf"/>
</dbReference>
<keyword evidence="1" id="KW-0472">Membrane</keyword>
<feature type="transmembrane region" description="Helical" evidence="1">
    <location>
        <begin position="6"/>
        <end position="27"/>
    </location>
</feature>
<sequence length="198" mass="21563">MNEILLTSQILLWLGFIGVIAVMAALLRQIGVLFERIAPAGALSMNSRLKVGDKAPEFSIDSLSGDIIDIGASFKASGNTLLFFLSTDCPVCKEILPALRSFERSEKTLERIIYVGSAQEAGHEMLAEKHGLLKGAYIVSDHIGMAFAVSKLPYAVLINKDGDIAAFGLVNNREHLESLIEAEHEKVASLQDYMKRTA</sequence>
<dbReference type="AlphaFoldDB" id="A0A3B0RTI3"/>
<dbReference type="InterPro" id="IPR013766">
    <property type="entry name" value="Thioredoxin_domain"/>
</dbReference>
<dbReference type="Pfam" id="PF00578">
    <property type="entry name" value="AhpC-TSA"/>
    <property type="match status" value="1"/>
</dbReference>
<dbReference type="PROSITE" id="PS51352">
    <property type="entry name" value="THIOREDOXIN_2"/>
    <property type="match status" value="1"/>
</dbReference>
<evidence type="ECO:0000259" key="2">
    <source>
        <dbReference type="PROSITE" id="PS51352"/>
    </source>
</evidence>